<dbReference type="GO" id="GO:0003824">
    <property type="term" value="F:catalytic activity"/>
    <property type="evidence" value="ECO:0007669"/>
    <property type="project" value="InterPro"/>
</dbReference>
<dbReference type="PANTHER" id="PTHR10039">
    <property type="entry name" value="AMELOGENIN"/>
    <property type="match status" value="1"/>
</dbReference>
<reference evidence="6 7" key="1">
    <citation type="submission" date="2019-10" db="EMBL/GenBank/DDBJ databases">
        <authorList>
            <person name="Palmer J.M."/>
        </authorList>
    </citation>
    <scope>NUCLEOTIDE SEQUENCE [LARGE SCALE GENOMIC DNA]</scope>
    <source>
        <strain evidence="6 7">TWF696</strain>
    </source>
</reference>
<feature type="domain" description="Nephrocystin 3-like N-terminal" evidence="5">
    <location>
        <begin position="964"/>
        <end position="1128"/>
    </location>
</feature>
<feature type="region of interest" description="Disordered" evidence="4">
    <location>
        <begin position="221"/>
        <end position="265"/>
    </location>
</feature>
<name>A0AAV9URL7_9PEZI</name>
<dbReference type="GO" id="GO:0009116">
    <property type="term" value="P:nucleoside metabolic process"/>
    <property type="evidence" value="ECO:0007669"/>
    <property type="project" value="InterPro"/>
</dbReference>
<evidence type="ECO:0000256" key="4">
    <source>
        <dbReference type="SAM" id="MobiDB-lite"/>
    </source>
</evidence>
<dbReference type="EMBL" id="JAVHNQ010000005">
    <property type="protein sequence ID" value="KAK6347131.1"/>
    <property type="molecule type" value="Genomic_DNA"/>
</dbReference>
<evidence type="ECO:0000256" key="1">
    <source>
        <dbReference type="ARBA" id="ARBA00022737"/>
    </source>
</evidence>
<feature type="region of interest" description="Disordered" evidence="4">
    <location>
        <begin position="101"/>
        <end position="124"/>
    </location>
</feature>
<keyword evidence="3" id="KW-0175">Coiled coil</keyword>
<sequence>MTDSRIGPVRNAAVACQKSLERCLSFPRLRESGWAENRLIDFNLWSKGAGVFAKGKLALDERLSSKPEVQKIVVNLLSLLNMFIENCLEKARESINEVTHAANLSTEQDGERDEEDEATTTELSQLEVEARKDVEETLSQIIRLTVAIRKAGSDARLKRADRSFDKQNPDIQELKTSLELFIHPRGIKEEGLNEIQTRLIEANLRRRHRFNYAKLHSKKLARRDTDLQVQSQPSKPVAGAPEIESQQPEETPIPRNMDSPEEAPNTSLQITDIMPLAPALTVTTAASAIEGTLIITEHKTVSPPRPAATVISRITSGITYPRPPPVSRFSSVFRCPCCCQSLPISFLERTQWKKHLASDIVPYTCVFAGCLQPLQLYLTRNDWETHIKTDHGQIWNCVICDQLGELTSHEFHQEKDITEHLEIKHKGDVDADEIAMFVSASCSPRPTEAAGCPICPGIDEGQDMIEHIARCVHDFSLRSLPAPSDSDRPEDYFDVNSENDSSSSITSSSGDAMRDLEGLPPLEFNSDQSADTRQTQLTESSLQAIKQSTLQNPSVRLQAWLLDCNDTYTEDPDEGSLDTKESPSGTSIKIYTIGWVCTLHEEFEAALAVLDEIGAFSTPYFEGDNRYAVGLIGDHNVVVAQLGVFLDSALHAFGTPGWPIGRMLKSFPSVKALLFVGIAGGIPPISKLDTKYTLTPTQTHPDIRLGDVVVSRSMGGYPAVAEIRIESEGQVESYTDVSNNIPIALDKFVRPGAVEECIKLTSETAAGRSYRWRPLGILFRPDYRHTSTETTCDWCDRSMAIREQPPKEVDFNLQINYGMIFTSEQTPKPPLRDEINRIFGCNALCIGERQAGLLQNVPHIDIRGISNYLDSHYYEPWKRHAAIAAAAYAKLLLQRLSHDELGEYTVKELINVNSETYNPRITRKKMQNAGVNDRDLEGLKQWSPRDHNLIHAQHMEEVIPINIEWFRSSRAFSEWRENRGKIFHFTGKPGSGKTYMVSALIDHLKEWASRISDKSFRVAFVYCDLDQKEGQTVTNLFANLLKQLLAQQQAPVPDEIMNIQDWISMDRVKAKDLIMRGLTLAAAECSRIFILIDALDESDYCTRMYQSFYSDILEFQLDTGANFFLTSRFSPDIIIEDLGLQKALAGRLITQELRASDLQIEYYIRPRLPRMLKIFDYMSSEHDVDPITQIAQRITEQAQGNYALTNAQLKLISRADTTVQAITLLRPRQNGEREYDSFFKGIMSRLVSQEDKYKIYGVVSLTWLLDSKRPLTKTELREAVKAHLNNSEPPSISEIVTSCCGLIDAKGRHFVFFHPSAEEYVRRTQDYWLRSDWLPDHRSHVAHTLLKYLCMGVESSTDVRKQLTLLEMWRERVRREKLELEEMRERRRREEEKEDQRELEIDADVGEQLTLLERERERVRREKLELEELEVRLRREEEKENQKKFERMQKDLALLQRQLEEDRQEKETLKRAAAKEKEILKNQADGLARQTEELRTLQVGECQCPEDFRRRLMTYPLYNYAARFWGYHVRESGIEGTSDEVIHFLRDKDLVSAAAQALLERRPLHPKFTDRRITGMHLASYFGLTISLQSLISESPSVDLKDSDGRTPLSWAARYGQKEAVEVLLQAGADPDWKDIDWMTALSWAVMGGYGEIVYLLLSNPYGPVARLDTSGPKNANPLQLAIELGRESIAIIILKYRTDLVHGYHGSTPLHFAAHHGRKQVVDALLELGADPESRNDSGNLPLVLAAESGHVSTVESLLPYTSGPGFNSTNNLGHSALSIARLKGHTEVVSILNKHRIQKQKSAATISDGPPPALDPKNPDPKS</sequence>
<dbReference type="PROSITE" id="PS50297">
    <property type="entry name" value="ANK_REP_REGION"/>
    <property type="match status" value="2"/>
</dbReference>
<dbReference type="InterPro" id="IPR036770">
    <property type="entry name" value="Ankyrin_rpt-contain_sf"/>
</dbReference>
<feature type="region of interest" description="Disordered" evidence="4">
    <location>
        <begin position="1801"/>
        <end position="1825"/>
    </location>
</feature>
<dbReference type="Gene3D" id="3.40.50.1580">
    <property type="entry name" value="Nucleoside phosphorylase domain"/>
    <property type="match status" value="1"/>
</dbReference>
<comment type="caution">
    <text evidence="6">The sequence shown here is derived from an EMBL/GenBank/DDBJ whole genome shotgun (WGS) entry which is preliminary data.</text>
</comment>
<dbReference type="PANTHER" id="PTHR10039:SF15">
    <property type="entry name" value="NACHT DOMAIN-CONTAINING PROTEIN"/>
    <property type="match status" value="1"/>
</dbReference>
<proteinExistence type="predicted"/>
<dbReference type="Proteomes" id="UP001375240">
    <property type="component" value="Unassembled WGS sequence"/>
</dbReference>
<feature type="region of interest" description="Disordered" evidence="4">
    <location>
        <begin position="482"/>
        <end position="539"/>
    </location>
</feature>
<dbReference type="PROSITE" id="PS50088">
    <property type="entry name" value="ANK_REPEAT"/>
    <property type="match status" value="2"/>
</dbReference>
<evidence type="ECO:0000313" key="6">
    <source>
        <dbReference type="EMBL" id="KAK6347131.1"/>
    </source>
</evidence>
<dbReference type="SUPFAM" id="SSF53167">
    <property type="entry name" value="Purine and uridine phosphorylases"/>
    <property type="match status" value="1"/>
</dbReference>
<feature type="compositionally biased region" description="Acidic residues" evidence="4">
    <location>
        <begin position="108"/>
        <end position="119"/>
    </location>
</feature>
<accession>A0AAV9URL7</accession>
<dbReference type="InterPro" id="IPR027417">
    <property type="entry name" value="P-loop_NTPase"/>
</dbReference>
<keyword evidence="7" id="KW-1185">Reference proteome</keyword>
<dbReference type="InterPro" id="IPR035994">
    <property type="entry name" value="Nucleoside_phosphorylase_sf"/>
</dbReference>
<feature type="repeat" description="ANK" evidence="2">
    <location>
        <begin position="1604"/>
        <end position="1636"/>
    </location>
</feature>
<evidence type="ECO:0000313" key="7">
    <source>
        <dbReference type="Proteomes" id="UP001375240"/>
    </source>
</evidence>
<keyword evidence="1" id="KW-0677">Repeat</keyword>
<dbReference type="SMART" id="SM00248">
    <property type="entry name" value="ANK"/>
    <property type="match status" value="7"/>
</dbReference>
<feature type="coiled-coil region" evidence="3">
    <location>
        <begin position="1366"/>
        <end position="1497"/>
    </location>
</feature>
<dbReference type="SUPFAM" id="SSF52540">
    <property type="entry name" value="P-loop containing nucleoside triphosphate hydrolases"/>
    <property type="match status" value="2"/>
</dbReference>
<dbReference type="SUPFAM" id="SSF48403">
    <property type="entry name" value="Ankyrin repeat"/>
    <property type="match status" value="1"/>
</dbReference>
<protein>
    <recommendedName>
        <fullName evidence="5">Nephrocystin 3-like N-terminal domain-containing protein</fullName>
    </recommendedName>
</protein>
<evidence type="ECO:0000259" key="5">
    <source>
        <dbReference type="Pfam" id="PF24883"/>
    </source>
</evidence>
<dbReference type="Gene3D" id="1.25.40.20">
    <property type="entry name" value="Ankyrin repeat-containing domain"/>
    <property type="match status" value="1"/>
</dbReference>
<evidence type="ECO:0000256" key="3">
    <source>
        <dbReference type="SAM" id="Coils"/>
    </source>
</evidence>
<dbReference type="InterPro" id="IPR002110">
    <property type="entry name" value="Ankyrin_rpt"/>
</dbReference>
<feature type="compositionally biased region" description="Polar residues" evidence="4">
    <location>
        <begin position="525"/>
        <end position="539"/>
    </location>
</feature>
<organism evidence="6 7">
    <name type="scientific">Orbilia brochopaga</name>
    <dbReference type="NCBI Taxonomy" id="3140254"/>
    <lineage>
        <taxon>Eukaryota</taxon>
        <taxon>Fungi</taxon>
        <taxon>Dikarya</taxon>
        <taxon>Ascomycota</taxon>
        <taxon>Pezizomycotina</taxon>
        <taxon>Orbiliomycetes</taxon>
        <taxon>Orbiliales</taxon>
        <taxon>Orbiliaceae</taxon>
        <taxon>Orbilia</taxon>
    </lineage>
</organism>
<dbReference type="Pfam" id="PF12796">
    <property type="entry name" value="Ank_2"/>
    <property type="match status" value="2"/>
</dbReference>
<keyword evidence="2" id="KW-0040">ANK repeat</keyword>
<evidence type="ECO:0000256" key="2">
    <source>
        <dbReference type="PROSITE-ProRule" id="PRU00023"/>
    </source>
</evidence>
<dbReference type="Gene3D" id="3.40.50.300">
    <property type="entry name" value="P-loop containing nucleotide triphosphate hydrolases"/>
    <property type="match status" value="1"/>
</dbReference>
<dbReference type="InterPro" id="IPR056884">
    <property type="entry name" value="NPHP3-like_N"/>
</dbReference>
<dbReference type="Pfam" id="PF24883">
    <property type="entry name" value="NPHP3_N"/>
    <property type="match status" value="1"/>
</dbReference>
<feature type="repeat" description="ANK" evidence="2">
    <location>
        <begin position="1706"/>
        <end position="1738"/>
    </location>
</feature>
<feature type="compositionally biased region" description="Low complexity" evidence="4">
    <location>
        <begin position="498"/>
        <end position="509"/>
    </location>
</feature>
<gene>
    <name evidence="6" type="ORF">TWF696_007210</name>
</gene>